<feature type="compositionally biased region" description="Low complexity" evidence="4">
    <location>
        <begin position="23"/>
        <end position="43"/>
    </location>
</feature>
<dbReference type="InterPro" id="IPR001611">
    <property type="entry name" value="Leu-rich_rpt"/>
</dbReference>
<dbReference type="GO" id="GO:0005829">
    <property type="term" value="C:cytosol"/>
    <property type="evidence" value="ECO:0007669"/>
    <property type="project" value="TreeGrafter"/>
</dbReference>
<sequence>MNPFCFSNSSIYNSFSFNIKGFENQNNNNNNNNNQNNNNNNNNGQPIITSVHHYATDSNKFTAPPTIPIKQKRVENINELPKFLLVEILKHLNNSYSCAKNPLSPQNPFFHNSCYSDQLTNGKDSNDSKKIRRSNNNLNTNKELQQPPQQQPQQPPQQQQYSTKVYLNEMINLALVCKYWAKCIVPVSIINWIKITNRKEMLAIMKLMTKGIIRGGLPCQFSIVKFQCKKTLQPKPVQSSICTYETSNAITACTGIRDSDYKTLLEQCPNIRTLCFGPNQLNLQDITVISNYLKVSSNIVELKINNCFCLDGFKVFTDALKHNQSITALDISFNYLTRECIVALVNALKHNQAVTFLDLSFASIGSNGVYLVDLFKFNCTLKSVFLIGNELDNDSISAISESLAKNQSITELSLSENEFDDDIGSSIGEVFLTNKSIKTLDLSFNDLADCTLGGFSESLLDNRCNLRSLNLSDCSMSTGNAGVQFFQALQSNKTLEKLIMWSCDLSSMQVKEELATCIRLNTSLTELSLGFNDLVCDDVCLLVHKGLKYNKTITNISFNNNYIKSVGGIILAEHLRTNSSIREFSLFDNLLENIAAIEFLISLTQNNSIQKICLGSNRICPNISGIFRPLLKYNQPVPIKRKPFWVKSKFIHFRSEIIRITSKMTINYSSKLGNSLKQLFKILNINNLPNNNDDQNNSNNNSSNNTYSNSSSSNNSLVNSCNNIDINSLNLSSSNNRDCPSSALQQPSPLLFQNISHNNNNNHGNQNNNNLLCSPTFNFNSSPVKQVSPTSPPYTNVQKDFQDQLIQIQSQLQMELHNVPHPTTNYYFNP</sequence>
<evidence type="ECO:0000256" key="2">
    <source>
        <dbReference type="ARBA" id="ARBA00022614"/>
    </source>
</evidence>
<dbReference type="PANTHER" id="PTHR24113:SF12">
    <property type="entry name" value="RAN GTPASE-ACTIVATING PROTEIN 1"/>
    <property type="match status" value="1"/>
</dbReference>
<evidence type="ECO:0000256" key="3">
    <source>
        <dbReference type="ARBA" id="ARBA00022737"/>
    </source>
</evidence>
<accession>A0A8J4PRR3</accession>
<evidence type="ECO:0000256" key="1">
    <source>
        <dbReference type="ARBA" id="ARBA00022468"/>
    </source>
</evidence>
<keyword evidence="6" id="KW-1185">Reference proteome</keyword>
<dbReference type="GO" id="GO:0031267">
    <property type="term" value="F:small GTPase binding"/>
    <property type="evidence" value="ECO:0007669"/>
    <property type="project" value="TreeGrafter"/>
</dbReference>
<evidence type="ECO:0000313" key="5">
    <source>
        <dbReference type="EMBL" id="KAF2073188.1"/>
    </source>
</evidence>
<proteinExistence type="predicted"/>
<dbReference type="GO" id="GO:0005634">
    <property type="term" value="C:nucleus"/>
    <property type="evidence" value="ECO:0007669"/>
    <property type="project" value="TreeGrafter"/>
</dbReference>
<name>A0A8J4PRR3_9MYCE</name>
<evidence type="ECO:0000313" key="6">
    <source>
        <dbReference type="Proteomes" id="UP000695562"/>
    </source>
</evidence>
<keyword evidence="2" id="KW-0433">Leucine-rich repeat</keyword>
<dbReference type="GO" id="GO:0048471">
    <property type="term" value="C:perinuclear region of cytoplasm"/>
    <property type="evidence" value="ECO:0007669"/>
    <property type="project" value="TreeGrafter"/>
</dbReference>
<feature type="region of interest" description="Disordered" evidence="4">
    <location>
        <begin position="690"/>
        <end position="714"/>
    </location>
</feature>
<dbReference type="SUPFAM" id="SSF52047">
    <property type="entry name" value="RNI-like"/>
    <property type="match status" value="1"/>
</dbReference>
<dbReference type="EMBL" id="AJWJ01000221">
    <property type="protein sequence ID" value="KAF2073188.1"/>
    <property type="molecule type" value="Genomic_DNA"/>
</dbReference>
<dbReference type="SMART" id="SM00368">
    <property type="entry name" value="LRR_RI"/>
    <property type="match status" value="9"/>
</dbReference>
<feature type="region of interest" description="Disordered" evidence="4">
    <location>
        <begin position="139"/>
        <end position="160"/>
    </location>
</feature>
<dbReference type="InterPro" id="IPR027038">
    <property type="entry name" value="RanGap"/>
</dbReference>
<organism evidence="5 6">
    <name type="scientific">Polysphondylium violaceum</name>
    <dbReference type="NCBI Taxonomy" id="133409"/>
    <lineage>
        <taxon>Eukaryota</taxon>
        <taxon>Amoebozoa</taxon>
        <taxon>Evosea</taxon>
        <taxon>Eumycetozoa</taxon>
        <taxon>Dictyostelia</taxon>
        <taxon>Dictyosteliales</taxon>
        <taxon>Dictyosteliaceae</taxon>
        <taxon>Polysphondylium</taxon>
    </lineage>
</organism>
<gene>
    <name evidence="5" type="ORF">CYY_005505</name>
</gene>
<evidence type="ECO:0008006" key="7">
    <source>
        <dbReference type="Google" id="ProtNLM"/>
    </source>
</evidence>
<evidence type="ECO:0000256" key="4">
    <source>
        <dbReference type="SAM" id="MobiDB-lite"/>
    </source>
</evidence>
<dbReference type="InterPro" id="IPR032675">
    <property type="entry name" value="LRR_dom_sf"/>
</dbReference>
<dbReference type="AlphaFoldDB" id="A0A8J4PRR3"/>
<comment type="caution">
    <text evidence="5">The sequence shown here is derived from an EMBL/GenBank/DDBJ whole genome shotgun (WGS) entry which is preliminary data.</text>
</comment>
<dbReference type="Gene3D" id="3.80.10.10">
    <property type="entry name" value="Ribonuclease Inhibitor"/>
    <property type="match status" value="3"/>
</dbReference>
<dbReference type="GO" id="GO:0005096">
    <property type="term" value="F:GTPase activator activity"/>
    <property type="evidence" value="ECO:0007669"/>
    <property type="project" value="UniProtKB-KW"/>
</dbReference>
<reference evidence="5" key="1">
    <citation type="submission" date="2020-01" db="EMBL/GenBank/DDBJ databases">
        <title>Development of genomics and gene disruption for Polysphondylium violaceum indicates a role for the polyketide synthase stlB in stalk morphogenesis.</title>
        <authorList>
            <person name="Narita B."/>
            <person name="Kawabe Y."/>
            <person name="Kin K."/>
            <person name="Saito T."/>
            <person name="Gibbs R."/>
            <person name="Kuspa A."/>
            <person name="Muzny D."/>
            <person name="Queller D."/>
            <person name="Richards S."/>
            <person name="Strassman J."/>
            <person name="Sucgang R."/>
            <person name="Worley K."/>
            <person name="Schaap P."/>
        </authorList>
    </citation>
    <scope>NUCLEOTIDE SEQUENCE</scope>
    <source>
        <strain evidence="5">QSvi11</strain>
    </source>
</reference>
<dbReference type="PANTHER" id="PTHR24113">
    <property type="entry name" value="RAN GTPASE-ACTIVATING PROTEIN 1"/>
    <property type="match status" value="1"/>
</dbReference>
<dbReference type="OrthoDB" id="272549at2759"/>
<protein>
    <recommendedName>
        <fullName evidence="7">Leucine-rich repeat-containing protein</fullName>
    </recommendedName>
</protein>
<keyword evidence="1" id="KW-0343">GTPase activation</keyword>
<dbReference type="Proteomes" id="UP000695562">
    <property type="component" value="Unassembled WGS sequence"/>
</dbReference>
<dbReference type="GO" id="GO:0006913">
    <property type="term" value="P:nucleocytoplasmic transport"/>
    <property type="evidence" value="ECO:0007669"/>
    <property type="project" value="TreeGrafter"/>
</dbReference>
<keyword evidence="3" id="KW-0677">Repeat</keyword>
<feature type="region of interest" description="Disordered" evidence="4">
    <location>
        <begin position="23"/>
        <end position="47"/>
    </location>
</feature>
<dbReference type="Pfam" id="PF13516">
    <property type="entry name" value="LRR_6"/>
    <property type="match status" value="2"/>
</dbReference>